<reference evidence="3" key="1">
    <citation type="submission" date="2023-06" db="EMBL/GenBank/DDBJ databases">
        <title>Phylogenetic Diversity of Rhizobium strains.</title>
        <authorList>
            <person name="Moura F.T."/>
            <person name="Helene L.C.F."/>
            <person name="Hungria M."/>
        </authorList>
    </citation>
    <scope>NUCLEOTIDE SEQUENCE</scope>
    <source>
        <strain evidence="3">CCGE526</strain>
    </source>
</reference>
<keyword evidence="4" id="KW-1185">Reference proteome</keyword>
<organism evidence="3 4">
    <name type="scientific">Rhizobium mayense</name>
    <dbReference type="NCBI Taxonomy" id="1312184"/>
    <lineage>
        <taxon>Bacteria</taxon>
        <taxon>Pseudomonadati</taxon>
        <taxon>Pseudomonadota</taxon>
        <taxon>Alphaproteobacteria</taxon>
        <taxon>Hyphomicrobiales</taxon>
        <taxon>Rhizobiaceae</taxon>
        <taxon>Rhizobium/Agrobacterium group</taxon>
        <taxon>Rhizobium</taxon>
    </lineage>
</organism>
<dbReference type="Proteomes" id="UP001172645">
    <property type="component" value="Unassembled WGS sequence"/>
</dbReference>
<feature type="region of interest" description="Disordered" evidence="1">
    <location>
        <begin position="83"/>
        <end position="103"/>
    </location>
</feature>
<evidence type="ECO:0000313" key="3">
    <source>
        <dbReference type="EMBL" id="MDL2401239.1"/>
    </source>
</evidence>
<dbReference type="EMBL" id="JARFYM010000017">
    <property type="protein sequence ID" value="MDL2401239.1"/>
    <property type="molecule type" value="Genomic_DNA"/>
</dbReference>
<feature type="chain" id="PRO_5046747819" evidence="2">
    <location>
        <begin position="23"/>
        <end position="103"/>
    </location>
</feature>
<dbReference type="RefSeq" id="WP_285870429.1">
    <property type="nucleotide sequence ID" value="NZ_JARFYM010000017.1"/>
</dbReference>
<proteinExistence type="predicted"/>
<evidence type="ECO:0000313" key="4">
    <source>
        <dbReference type="Proteomes" id="UP001172645"/>
    </source>
</evidence>
<feature type="signal peptide" evidence="2">
    <location>
        <begin position="1"/>
        <end position="22"/>
    </location>
</feature>
<keyword evidence="2" id="KW-0732">Signal</keyword>
<accession>A0ABT7K263</accession>
<gene>
    <name evidence="3" type="ORF">PY649_20240</name>
</gene>
<evidence type="ECO:0000256" key="2">
    <source>
        <dbReference type="SAM" id="SignalP"/>
    </source>
</evidence>
<feature type="compositionally biased region" description="Polar residues" evidence="1">
    <location>
        <begin position="90"/>
        <end position="103"/>
    </location>
</feature>
<name>A0ABT7K263_9HYPH</name>
<comment type="caution">
    <text evidence="3">The sequence shown here is derived from an EMBL/GenBank/DDBJ whole genome shotgun (WGS) entry which is preliminary data.</text>
</comment>
<evidence type="ECO:0000256" key="1">
    <source>
        <dbReference type="SAM" id="MobiDB-lite"/>
    </source>
</evidence>
<protein>
    <submittedName>
        <fullName evidence="3">Uncharacterized protein</fullName>
    </submittedName>
</protein>
<sequence length="103" mass="11021">MRLTGALLGLAIVTFTATVSSAEVDRDTQERIRGLAQVIAYAQPCGYQIDQSALERYAATNRLNDPEALAMIHTQIIIKGSTPSPAECTLSRSTGQATGLLQK</sequence>